<evidence type="ECO:0000313" key="2">
    <source>
        <dbReference type="EMBL" id="OGZ62632.1"/>
    </source>
</evidence>
<dbReference type="STRING" id="1802164.A3H51_00685"/>
<proteinExistence type="predicted"/>
<protein>
    <recommendedName>
        <fullName evidence="1">LUD domain-containing protein</fullName>
    </recommendedName>
</protein>
<dbReference type="InterPro" id="IPR024185">
    <property type="entry name" value="FTHF_cligase-like_sf"/>
</dbReference>
<dbReference type="Gene3D" id="3.40.50.10420">
    <property type="entry name" value="NagB/RpiA/CoA transferase-like"/>
    <property type="match status" value="1"/>
</dbReference>
<reference evidence="2 3" key="1">
    <citation type="journal article" date="2016" name="Nat. Commun.">
        <title>Thousands of microbial genomes shed light on interconnected biogeochemical processes in an aquifer system.</title>
        <authorList>
            <person name="Anantharaman K."/>
            <person name="Brown C.T."/>
            <person name="Hug L.A."/>
            <person name="Sharon I."/>
            <person name="Castelle C.J."/>
            <person name="Probst A.J."/>
            <person name="Thomas B.C."/>
            <person name="Singh A."/>
            <person name="Wilkins M.J."/>
            <person name="Karaoz U."/>
            <person name="Brodie E.L."/>
            <person name="Williams K.H."/>
            <person name="Hubbard S.S."/>
            <person name="Banfield J.F."/>
        </authorList>
    </citation>
    <scope>NUCLEOTIDE SEQUENCE [LARGE SCALE GENOMIC DNA]</scope>
</reference>
<accession>A0A1G2HJG3</accession>
<organism evidence="2 3">
    <name type="scientific">Candidatus Spechtbacteria bacterium RIFCSPLOWO2_02_FULL_38_8</name>
    <dbReference type="NCBI Taxonomy" id="1802164"/>
    <lineage>
        <taxon>Bacteria</taxon>
        <taxon>Candidatus Spechtiibacteriota</taxon>
    </lineage>
</organism>
<gene>
    <name evidence="2" type="ORF">A3H51_00685</name>
</gene>
<dbReference type="PANTHER" id="PTHR36179">
    <property type="entry name" value="LUD_DOM DOMAIN-CONTAINING PROTEIN"/>
    <property type="match status" value="1"/>
</dbReference>
<dbReference type="InterPro" id="IPR037171">
    <property type="entry name" value="NagB/RpiA_transferase-like"/>
</dbReference>
<evidence type="ECO:0000259" key="1">
    <source>
        <dbReference type="Pfam" id="PF02589"/>
    </source>
</evidence>
<feature type="domain" description="LUD" evidence="1">
    <location>
        <begin position="12"/>
        <end position="196"/>
    </location>
</feature>
<evidence type="ECO:0000313" key="3">
    <source>
        <dbReference type="Proteomes" id="UP000178509"/>
    </source>
</evidence>
<dbReference type="InterPro" id="IPR003741">
    <property type="entry name" value="LUD_dom"/>
</dbReference>
<comment type="caution">
    <text evidence="2">The sequence shown here is derived from an EMBL/GenBank/DDBJ whole genome shotgun (WGS) entry which is preliminary data.</text>
</comment>
<dbReference type="Pfam" id="PF02589">
    <property type="entry name" value="LUD_dom"/>
    <property type="match status" value="1"/>
</dbReference>
<dbReference type="AlphaFoldDB" id="A0A1G2HJG3"/>
<dbReference type="SUPFAM" id="SSF100950">
    <property type="entry name" value="NagB/RpiA/CoA transferase-like"/>
    <property type="match status" value="1"/>
</dbReference>
<dbReference type="EMBL" id="MHOJ01000014">
    <property type="protein sequence ID" value="OGZ62632.1"/>
    <property type="molecule type" value="Genomic_DNA"/>
</dbReference>
<dbReference type="PANTHER" id="PTHR36179:SF2">
    <property type="entry name" value="LUD DOMAIN-CONTAINING PROTEIN"/>
    <property type="match status" value="1"/>
</dbReference>
<dbReference type="Proteomes" id="UP000178509">
    <property type="component" value="Unassembled WGS sequence"/>
</dbReference>
<sequence>MDYKTIPQDEIINKTIKAVKDRGIDVILVNNKEEALEKVKELIPDGASIMNSSSTTLEEIGFVDYLKEGTHFWKNLHEEIFRETDKSKIGDLYRKTTLADYFLGSIHAITEDGIVVTASNSGSQLPSYAFSSPHVIWVAGAQKIVPQLKDALKRIREYVLSLENERAQKAYGVGSNVSKLLIIEKETSPGRIILVLAKEVLGF</sequence>
<name>A0A1G2HJG3_9BACT</name>